<organism evidence="7">
    <name type="scientific">Drosophila rhopaloa</name>
    <name type="common">Fruit fly</name>
    <dbReference type="NCBI Taxonomy" id="1041015"/>
    <lineage>
        <taxon>Eukaryota</taxon>
        <taxon>Metazoa</taxon>
        <taxon>Ecdysozoa</taxon>
        <taxon>Arthropoda</taxon>
        <taxon>Hexapoda</taxon>
        <taxon>Insecta</taxon>
        <taxon>Pterygota</taxon>
        <taxon>Neoptera</taxon>
        <taxon>Endopterygota</taxon>
        <taxon>Diptera</taxon>
        <taxon>Brachycera</taxon>
        <taxon>Muscomorpha</taxon>
        <taxon>Ephydroidea</taxon>
        <taxon>Drosophilidae</taxon>
        <taxon>Drosophila</taxon>
        <taxon>Sophophora</taxon>
    </lineage>
</organism>
<dbReference type="Proteomes" id="UP001652680">
    <property type="component" value="Unassembled WGS sequence"/>
</dbReference>
<reference evidence="5" key="3">
    <citation type="submission" date="2025-05" db="UniProtKB">
        <authorList>
            <consortium name="EnsemblMetazoa"/>
        </authorList>
    </citation>
    <scope>IDENTIFICATION</scope>
</reference>
<protein>
    <submittedName>
        <fullName evidence="7">Venom allergen 3-like</fullName>
    </submittedName>
</protein>
<evidence type="ECO:0000256" key="2">
    <source>
        <dbReference type="ARBA" id="ARBA00022525"/>
    </source>
</evidence>
<sequence length="275" mass="31511">MMWSLVIPLVLLLPLASSYNYCHNKTHRCILEHKEHFMCRLGKFPVYGERTKFHAIVPSTRKFESIILEILNNLRNSLAGGELRTNANKTFAKAKRMRRLMWDRELAHMALSHASTLSFKHSDCRSTKRFPHVGECLAVVAPKDKLSITEICKRAIHLMFDEYKNVTAPRKLLKRFDPVRDYYVGHFTTIISDRVSRVGCGIAVASNCRQESFIKFCHFVTCHFDFNNVESSYVYKAGDPCSSCDDWGTHGSDRYPNLCMNTGVLFPPDQGDHGD</sequence>
<feature type="signal peptide" evidence="3">
    <location>
        <begin position="1"/>
        <end position="18"/>
    </location>
</feature>
<keyword evidence="6" id="KW-1185">Reference proteome</keyword>
<dbReference type="InterPro" id="IPR001283">
    <property type="entry name" value="CRISP-related"/>
</dbReference>
<feature type="chain" id="PRO_5028207009" evidence="3">
    <location>
        <begin position="19"/>
        <end position="275"/>
    </location>
</feature>
<evidence type="ECO:0000313" key="7">
    <source>
        <dbReference type="RefSeq" id="XP_016974749.1"/>
    </source>
</evidence>
<dbReference type="PANTHER" id="PTHR10334">
    <property type="entry name" value="CYSTEINE-RICH SECRETORY PROTEIN-RELATED"/>
    <property type="match status" value="1"/>
</dbReference>
<reference evidence="6" key="1">
    <citation type="journal article" date="2021" name="Elife">
        <title>Highly contiguous assemblies of 101 drosophilid genomes.</title>
        <authorList>
            <person name="Kim B.Y."/>
            <person name="Wang J.R."/>
            <person name="Miller D.E."/>
            <person name="Barmina O."/>
            <person name="Delaney E."/>
            <person name="Thompson A."/>
            <person name="Comeault A.A."/>
            <person name="Peede D."/>
            <person name="D'Agostino E.R."/>
            <person name="Pelaez J."/>
            <person name="Aguilar J.M."/>
            <person name="Haji D."/>
            <person name="Matsunaga T."/>
            <person name="Armstrong E.E."/>
            <person name="Zych M."/>
            <person name="Ogawa Y."/>
            <person name="Stamenkovic-Radak M."/>
            <person name="Jelic M."/>
            <person name="Veselinovic M.S."/>
            <person name="Tanaskovic M."/>
            <person name="Eric P."/>
            <person name="Gao J.J."/>
            <person name="Katoh T.K."/>
            <person name="Toda M.J."/>
            <person name="Watabe H."/>
            <person name="Watada M."/>
            <person name="Davis J.S."/>
            <person name="Moyle L.C."/>
            <person name="Manoli G."/>
            <person name="Bertolini E."/>
            <person name="Kostal V."/>
            <person name="Hawley R.S."/>
            <person name="Takahashi A."/>
            <person name="Jones C.D."/>
            <person name="Price D.K."/>
            <person name="Whiteman N."/>
            <person name="Kopp A."/>
            <person name="Matute D.R."/>
            <person name="Petrov D.A."/>
        </authorList>
    </citation>
    <scope>NUCLEOTIDE SEQUENCE [LARGE SCALE GENOMIC DNA]</scope>
</reference>
<reference evidence="7" key="2">
    <citation type="submission" date="2025-04" db="UniProtKB">
        <authorList>
            <consortium name="RefSeq"/>
        </authorList>
    </citation>
    <scope>IDENTIFICATION</scope>
</reference>
<keyword evidence="3" id="KW-0732">Signal</keyword>
<evidence type="ECO:0000259" key="4">
    <source>
        <dbReference type="SMART" id="SM00198"/>
    </source>
</evidence>
<dbReference type="Pfam" id="PF00188">
    <property type="entry name" value="CAP"/>
    <property type="match status" value="1"/>
</dbReference>
<evidence type="ECO:0000256" key="1">
    <source>
        <dbReference type="ARBA" id="ARBA00004613"/>
    </source>
</evidence>
<evidence type="ECO:0000313" key="5">
    <source>
        <dbReference type="EnsemblMetazoa" id="XP_016974749.1"/>
    </source>
</evidence>
<dbReference type="CDD" id="cd05380">
    <property type="entry name" value="CAP_euk"/>
    <property type="match status" value="1"/>
</dbReference>
<dbReference type="GO" id="GO:0005576">
    <property type="term" value="C:extracellular region"/>
    <property type="evidence" value="ECO:0007669"/>
    <property type="project" value="UniProtKB-SubCell"/>
</dbReference>
<dbReference type="EnsemblMetazoa" id="XM_017119260.2">
    <property type="protein sequence ID" value="XP_016974749.1"/>
    <property type="gene ID" value="LOC108041353"/>
</dbReference>
<dbReference type="Gene3D" id="3.40.33.10">
    <property type="entry name" value="CAP"/>
    <property type="match status" value="1"/>
</dbReference>
<evidence type="ECO:0000256" key="3">
    <source>
        <dbReference type="SAM" id="SignalP"/>
    </source>
</evidence>
<dbReference type="SUPFAM" id="SSF55797">
    <property type="entry name" value="PR-1-like"/>
    <property type="match status" value="1"/>
</dbReference>
<name>A0A6P4EE10_DRORH</name>
<dbReference type="GeneID" id="108041353"/>
<accession>A0A6P4EE10</accession>
<dbReference type="InterPro" id="IPR014044">
    <property type="entry name" value="CAP_dom"/>
</dbReference>
<feature type="domain" description="SCP" evidence="4">
    <location>
        <begin position="62"/>
        <end position="231"/>
    </location>
</feature>
<dbReference type="OrthoDB" id="414826at2759"/>
<proteinExistence type="predicted"/>
<dbReference type="AlphaFoldDB" id="A0A6P4EE10"/>
<dbReference type="RefSeq" id="XP_016974749.1">
    <property type="nucleotide sequence ID" value="XM_017119260.1"/>
</dbReference>
<dbReference type="SMART" id="SM00198">
    <property type="entry name" value="SCP"/>
    <property type="match status" value="1"/>
</dbReference>
<dbReference type="InterPro" id="IPR035940">
    <property type="entry name" value="CAP_sf"/>
</dbReference>
<evidence type="ECO:0000313" key="6">
    <source>
        <dbReference type="Proteomes" id="UP001652680"/>
    </source>
</evidence>
<keyword evidence="2" id="KW-0964">Secreted</keyword>
<comment type="subcellular location">
    <subcellularLocation>
        <location evidence="1">Secreted</location>
    </subcellularLocation>
</comment>
<gene>
    <name evidence="7" type="primary">LOC108041353</name>
    <name evidence="5" type="synonym">108041353</name>
</gene>